<proteinExistence type="predicted"/>
<reference evidence="1 2" key="1">
    <citation type="submission" date="2016-08" db="EMBL/GenBank/DDBJ databases">
        <title>A novel genetic cassette of butanologenic Thermoanaerobacterium thermosaccharolyticum that directly convert cellulose to butanol.</title>
        <authorList>
            <person name="Li T."/>
            <person name="He J."/>
        </authorList>
    </citation>
    <scope>NUCLEOTIDE SEQUENCE [LARGE SCALE GENOMIC DNA]</scope>
    <source>
        <strain evidence="1 2">TG57</strain>
    </source>
</reference>
<dbReference type="EMBL" id="CP016893">
    <property type="protein sequence ID" value="AST58827.1"/>
    <property type="molecule type" value="Genomic_DNA"/>
</dbReference>
<keyword evidence="1" id="KW-0675">Receptor</keyword>
<keyword evidence="1" id="KW-0808">Transferase</keyword>
<evidence type="ECO:0000313" key="1">
    <source>
        <dbReference type="EMBL" id="AST58827.1"/>
    </source>
</evidence>
<dbReference type="AlphaFoldDB" id="A0A223I2F6"/>
<sequence length="143" mass="15749">MQNKNKLFNSKKLIITLVAVIALAAIMQFTGLASFGSYAKVLFFENKGESNWGAHYYMLTGKLSKILHLGDEECYLDINVKTDAGNISLLIKGTDGTTYFHKENIQTSSYRVIATGTVRATVIAEGHRGSFSIEKHNAKSTNP</sequence>
<dbReference type="GO" id="GO:0016301">
    <property type="term" value="F:kinase activity"/>
    <property type="evidence" value="ECO:0007669"/>
    <property type="project" value="UniProtKB-KW"/>
</dbReference>
<name>A0A223I2F6_THETR</name>
<dbReference type="Proteomes" id="UP000214975">
    <property type="component" value="Chromosome"/>
</dbReference>
<protein>
    <submittedName>
        <fullName evidence="1">Leucine-rich repeat receptor-like serine threonine-protein kinase</fullName>
    </submittedName>
</protein>
<gene>
    <name evidence="1" type="ORF">Thert_03049</name>
</gene>
<evidence type="ECO:0000313" key="2">
    <source>
        <dbReference type="Proteomes" id="UP000214975"/>
    </source>
</evidence>
<organism evidence="1 2">
    <name type="scientific">Thermoanaerobacterium thermosaccharolyticum</name>
    <name type="common">Clostridium thermosaccharolyticum</name>
    <dbReference type="NCBI Taxonomy" id="1517"/>
    <lineage>
        <taxon>Bacteria</taxon>
        <taxon>Bacillati</taxon>
        <taxon>Bacillota</taxon>
        <taxon>Clostridia</taxon>
        <taxon>Thermoanaerobacterales</taxon>
        <taxon>Thermoanaerobacteraceae</taxon>
        <taxon>Thermoanaerobacterium</taxon>
    </lineage>
</organism>
<dbReference type="RefSeq" id="WP_094397930.1">
    <property type="nucleotide sequence ID" value="NZ_CP016893.1"/>
</dbReference>
<accession>A0A223I2F6</accession>
<keyword evidence="1" id="KW-0418">Kinase</keyword>